<sequence length="85" mass="8629">MASIDEVIASISANTNAATEFQGQIEGTKAMTEETLGQLQALSVEGAAAAIGACKDQLEECSALAAALQNKLNEAMATATAAKQQ</sequence>
<evidence type="ECO:0000313" key="3">
    <source>
        <dbReference type="Proteomes" id="UP001595712"/>
    </source>
</evidence>
<dbReference type="RefSeq" id="WP_387974462.1">
    <property type="nucleotide sequence ID" value="NZ_JBHRWO010000010.1"/>
</dbReference>
<name>A0ABV7Q0I5_9ACTN</name>
<proteinExistence type="predicted"/>
<keyword evidence="3" id="KW-1185">Reference proteome</keyword>
<accession>A0ABV7Q0I5</accession>
<organism evidence="2 3">
    <name type="scientific">Glycomyces rhizosphaerae</name>
    <dbReference type="NCBI Taxonomy" id="2054422"/>
    <lineage>
        <taxon>Bacteria</taxon>
        <taxon>Bacillati</taxon>
        <taxon>Actinomycetota</taxon>
        <taxon>Actinomycetes</taxon>
        <taxon>Glycomycetales</taxon>
        <taxon>Glycomycetaceae</taxon>
        <taxon>Glycomyces</taxon>
    </lineage>
</organism>
<feature type="coiled-coil region" evidence="1">
    <location>
        <begin position="58"/>
        <end position="85"/>
    </location>
</feature>
<reference evidence="3" key="1">
    <citation type="journal article" date="2019" name="Int. J. Syst. Evol. Microbiol.">
        <title>The Global Catalogue of Microorganisms (GCM) 10K type strain sequencing project: providing services to taxonomists for standard genome sequencing and annotation.</title>
        <authorList>
            <consortium name="The Broad Institute Genomics Platform"/>
            <consortium name="The Broad Institute Genome Sequencing Center for Infectious Disease"/>
            <person name="Wu L."/>
            <person name="Ma J."/>
        </authorList>
    </citation>
    <scope>NUCLEOTIDE SEQUENCE [LARGE SCALE GENOMIC DNA]</scope>
    <source>
        <strain evidence="3">CGMCC 4.7396</strain>
    </source>
</reference>
<comment type="caution">
    <text evidence="2">The sequence shown here is derived from an EMBL/GenBank/DDBJ whole genome shotgun (WGS) entry which is preliminary data.</text>
</comment>
<evidence type="ECO:0000256" key="1">
    <source>
        <dbReference type="SAM" id="Coils"/>
    </source>
</evidence>
<evidence type="ECO:0000313" key="2">
    <source>
        <dbReference type="EMBL" id="MFC3492945.1"/>
    </source>
</evidence>
<dbReference type="EMBL" id="JBHRWO010000010">
    <property type="protein sequence ID" value="MFC3492945.1"/>
    <property type="molecule type" value="Genomic_DNA"/>
</dbReference>
<protein>
    <submittedName>
        <fullName evidence="2">Uncharacterized protein</fullName>
    </submittedName>
</protein>
<gene>
    <name evidence="2" type="ORF">ACFO8M_10665</name>
</gene>
<keyword evidence="1" id="KW-0175">Coiled coil</keyword>
<dbReference type="Proteomes" id="UP001595712">
    <property type="component" value="Unassembled WGS sequence"/>
</dbReference>